<dbReference type="Pfam" id="PF02775">
    <property type="entry name" value="TPP_enzyme_C"/>
    <property type="match status" value="1"/>
</dbReference>
<evidence type="ECO:0000256" key="1">
    <source>
        <dbReference type="ARBA" id="ARBA00001920"/>
    </source>
</evidence>
<comment type="caution">
    <text evidence="15">The sequence shown here is derived from an EMBL/GenBank/DDBJ whole genome shotgun (WGS) entry which is preliminary data.</text>
</comment>
<dbReference type="GO" id="GO:0047434">
    <property type="term" value="F:indolepyruvate decarboxylase activity"/>
    <property type="evidence" value="ECO:0007669"/>
    <property type="project" value="UniProtKB-EC"/>
</dbReference>
<dbReference type="InterPro" id="IPR012000">
    <property type="entry name" value="Thiamin_PyroP_enz_cen_dom"/>
</dbReference>
<evidence type="ECO:0000313" key="15">
    <source>
        <dbReference type="EMBL" id="MDP9801275.1"/>
    </source>
</evidence>
<evidence type="ECO:0000256" key="6">
    <source>
        <dbReference type="ARBA" id="ARBA00022723"/>
    </source>
</evidence>
<dbReference type="InterPro" id="IPR012110">
    <property type="entry name" value="PDC/IPDC-like"/>
</dbReference>
<name>A0ABT9NC32_9ACTO</name>
<keyword evidence="8" id="KW-0460">Magnesium</keyword>
<evidence type="ECO:0000256" key="8">
    <source>
        <dbReference type="ARBA" id="ARBA00022842"/>
    </source>
</evidence>
<dbReference type="SUPFAM" id="SSF52518">
    <property type="entry name" value="Thiamin diphosphate-binding fold (THDP-binding)"/>
    <property type="match status" value="2"/>
</dbReference>
<dbReference type="CDD" id="cd02005">
    <property type="entry name" value="TPP_PDC_IPDC"/>
    <property type="match status" value="1"/>
</dbReference>
<dbReference type="CDD" id="cd07038">
    <property type="entry name" value="TPP_PYR_PDC_IPDC_like"/>
    <property type="match status" value="1"/>
</dbReference>
<evidence type="ECO:0000313" key="16">
    <source>
        <dbReference type="Proteomes" id="UP001235966"/>
    </source>
</evidence>
<protein>
    <recommendedName>
        <fullName evidence="5">Alpha-keto-acid decarboxylase</fullName>
    </recommendedName>
</protein>
<dbReference type="RefSeq" id="WP_307014636.1">
    <property type="nucleotide sequence ID" value="NZ_JAUSQW010000001.1"/>
</dbReference>
<dbReference type="InterPro" id="IPR047214">
    <property type="entry name" value="TPP_PDC_IPDC"/>
</dbReference>
<evidence type="ECO:0000256" key="5">
    <source>
        <dbReference type="ARBA" id="ARBA00020054"/>
    </source>
</evidence>
<dbReference type="PANTHER" id="PTHR43452">
    <property type="entry name" value="PYRUVATE DECARBOXYLASE"/>
    <property type="match status" value="1"/>
</dbReference>
<dbReference type="SUPFAM" id="SSF52467">
    <property type="entry name" value="DHS-like NAD/FAD-binding domain"/>
    <property type="match status" value="1"/>
</dbReference>
<accession>A0ABT9NC32</accession>
<feature type="domain" description="Thiamine pyrophosphate enzyme central" evidence="12">
    <location>
        <begin position="198"/>
        <end position="314"/>
    </location>
</feature>
<keyword evidence="10 15" id="KW-0456">Lyase</keyword>
<dbReference type="PIRSF" id="PIRSF036565">
    <property type="entry name" value="Pyruvt_ip_decrb"/>
    <property type="match status" value="1"/>
</dbReference>
<evidence type="ECO:0000259" key="14">
    <source>
        <dbReference type="Pfam" id="PF02776"/>
    </source>
</evidence>
<gene>
    <name evidence="15" type="ORF">J2S49_001351</name>
</gene>
<comment type="function">
    <text evidence="3">Decarboxylates branched-chain and aromatic alpha-keto acids to aldehydes.</text>
</comment>
<proteinExistence type="inferred from homology"/>
<comment type="cofactor">
    <cofactor evidence="1">
        <name>a metal cation</name>
        <dbReference type="ChEBI" id="CHEBI:25213"/>
    </cofactor>
</comment>
<dbReference type="InterPro" id="IPR047213">
    <property type="entry name" value="TPP_PYR_PDC_IPDC-like"/>
</dbReference>
<evidence type="ECO:0000256" key="9">
    <source>
        <dbReference type="ARBA" id="ARBA00023052"/>
    </source>
</evidence>
<dbReference type="Gene3D" id="3.40.50.1220">
    <property type="entry name" value="TPP-binding domain"/>
    <property type="match status" value="1"/>
</dbReference>
<dbReference type="InterPro" id="IPR000399">
    <property type="entry name" value="TPP-bd_CS"/>
</dbReference>
<dbReference type="Pfam" id="PF00205">
    <property type="entry name" value="TPP_enzyme_M"/>
    <property type="match status" value="1"/>
</dbReference>
<dbReference type="InterPro" id="IPR012001">
    <property type="entry name" value="Thiamin_PyroP_enz_TPP-bd_dom"/>
</dbReference>
<keyword evidence="6" id="KW-0479">Metal-binding</keyword>
<reference evidence="15 16" key="1">
    <citation type="submission" date="2023-07" db="EMBL/GenBank/DDBJ databases">
        <title>Sequencing the genomes of 1000 actinobacteria strains.</title>
        <authorList>
            <person name="Klenk H.-P."/>
        </authorList>
    </citation>
    <scope>NUCLEOTIDE SEQUENCE [LARGE SCALE GENOMIC DNA]</scope>
    <source>
        <strain evidence="15 16">DSM 102162</strain>
    </source>
</reference>
<comment type="cofactor">
    <cofactor evidence="2">
        <name>thiamine diphosphate</name>
        <dbReference type="ChEBI" id="CHEBI:58937"/>
    </cofactor>
</comment>
<dbReference type="PANTHER" id="PTHR43452:SF30">
    <property type="entry name" value="PYRUVATE DECARBOXYLASE ISOZYME 1-RELATED"/>
    <property type="match status" value="1"/>
</dbReference>
<evidence type="ECO:0000259" key="12">
    <source>
        <dbReference type="Pfam" id="PF00205"/>
    </source>
</evidence>
<feature type="domain" description="Thiamine pyrophosphate enzyme TPP-binding" evidence="13">
    <location>
        <begin position="395"/>
        <end position="514"/>
    </location>
</feature>
<evidence type="ECO:0000256" key="7">
    <source>
        <dbReference type="ARBA" id="ARBA00022793"/>
    </source>
</evidence>
<sequence>MESIGHFLLRRLREVGISHVIGVPGDFNLQLLEQFSEVEGIEFVNSTNELNAAYAADGYARQRGIGALLTTYGVGELSALNGVAGAAAEHVPVVSIAGAPPLHAMRSGLPLHHSLTDGNYINVERAFGQFVAGTARLTPGNAVAEIDRLLRLAILEKRPVHIQVPSDISYLEIDTPSEPFQAPRLTSDPTNLADAVVAIADLVNGAEKPALLIDLEAKRYGWADVLLRIARENGIRWATLVTSKAVLPETDPLFAGVYGGANSAPEVKDLIEGSDALLAISPRFIEVNSGIFTQALPENTVKIYADTTFVGTHVYEGVAAADLLSKLADSLHRAPASLAHKPARTFEAKADAKLDQNSGRLWEQITDFVRPGDVVVAEAGTSYLALGGQTMPEGVDYTSSNIWGAIGWTLPVTFGWQLAAPDRRHLLVIGDGSFQLTAQELSTILARGQKPVIVLINNSGYTIERYILGHESHYNDIAPWDYASLIAGLAPNADLRTFQARTEGELASALSAVSDGEGGFIEVIVDPLDAPDALVKFGPASARFDYGRRGPELPNLG</sequence>
<evidence type="ECO:0000256" key="4">
    <source>
        <dbReference type="ARBA" id="ARBA00007812"/>
    </source>
</evidence>
<comment type="similarity">
    <text evidence="4 11">Belongs to the TPP enzyme family.</text>
</comment>
<evidence type="ECO:0000256" key="2">
    <source>
        <dbReference type="ARBA" id="ARBA00001964"/>
    </source>
</evidence>
<evidence type="ECO:0000259" key="13">
    <source>
        <dbReference type="Pfam" id="PF02775"/>
    </source>
</evidence>
<dbReference type="InterPro" id="IPR029035">
    <property type="entry name" value="DHS-like_NAD/FAD-binding_dom"/>
</dbReference>
<dbReference type="Proteomes" id="UP001235966">
    <property type="component" value="Unassembled WGS sequence"/>
</dbReference>
<dbReference type="Gene3D" id="3.40.50.970">
    <property type="match status" value="2"/>
</dbReference>
<evidence type="ECO:0000256" key="3">
    <source>
        <dbReference type="ARBA" id="ARBA00002938"/>
    </source>
</evidence>
<dbReference type="EMBL" id="JAUSQW010000001">
    <property type="protein sequence ID" value="MDP9801275.1"/>
    <property type="molecule type" value="Genomic_DNA"/>
</dbReference>
<evidence type="ECO:0000256" key="11">
    <source>
        <dbReference type="RuleBase" id="RU362132"/>
    </source>
</evidence>
<dbReference type="Pfam" id="PF02776">
    <property type="entry name" value="TPP_enzyme_N"/>
    <property type="match status" value="1"/>
</dbReference>
<dbReference type="InterPro" id="IPR029061">
    <property type="entry name" value="THDP-binding"/>
</dbReference>
<keyword evidence="16" id="KW-1185">Reference proteome</keyword>
<keyword evidence="7" id="KW-0210">Decarboxylase</keyword>
<dbReference type="InterPro" id="IPR011766">
    <property type="entry name" value="TPP_enzyme_TPP-bd"/>
</dbReference>
<organism evidence="15 16">
    <name type="scientific">Arcanobacterium wilhelmae</name>
    <dbReference type="NCBI Taxonomy" id="1803177"/>
    <lineage>
        <taxon>Bacteria</taxon>
        <taxon>Bacillati</taxon>
        <taxon>Actinomycetota</taxon>
        <taxon>Actinomycetes</taxon>
        <taxon>Actinomycetales</taxon>
        <taxon>Actinomycetaceae</taxon>
        <taxon>Arcanobacterium</taxon>
    </lineage>
</organism>
<feature type="domain" description="Thiamine pyrophosphate enzyme N-terminal TPP-binding" evidence="14">
    <location>
        <begin position="4"/>
        <end position="106"/>
    </location>
</feature>
<keyword evidence="9 11" id="KW-0786">Thiamine pyrophosphate</keyword>
<evidence type="ECO:0000256" key="10">
    <source>
        <dbReference type="ARBA" id="ARBA00023239"/>
    </source>
</evidence>
<dbReference type="PROSITE" id="PS00187">
    <property type="entry name" value="TPP_ENZYMES"/>
    <property type="match status" value="1"/>
</dbReference>